<reference evidence="2 3" key="1">
    <citation type="submission" date="2018-08" db="EMBL/GenBank/DDBJ databases">
        <title>A genome reference for cultivated species of the human gut microbiota.</title>
        <authorList>
            <person name="Zou Y."/>
            <person name="Xue W."/>
            <person name="Luo G."/>
        </authorList>
    </citation>
    <scope>NUCLEOTIDE SEQUENCE [LARGE SCALE GENOMIC DNA]</scope>
    <source>
        <strain evidence="2 3">AF39-6AC</strain>
    </source>
</reference>
<gene>
    <name evidence="2" type="ORF">DW042_24000</name>
</gene>
<dbReference type="AlphaFoldDB" id="A0A415HDQ3"/>
<keyword evidence="2" id="KW-0347">Helicase</keyword>
<organism evidence="2 3">
    <name type="scientific">Bacteroides xylanisolvens</name>
    <dbReference type="NCBI Taxonomy" id="371601"/>
    <lineage>
        <taxon>Bacteria</taxon>
        <taxon>Pseudomonadati</taxon>
        <taxon>Bacteroidota</taxon>
        <taxon>Bacteroidia</taxon>
        <taxon>Bacteroidales</taxon>
        <taxon>Bacteroidaceae</taxon>
        <taxon>Bacteroides</taxon>
    </lineage>
</organism>
<dbReference type="SUPFAM" id="SSF52540">
    <property type="entry name" value="P-loop containing nucleoside triphosphate hydrolases"/>
    <property type="match status" value="1"/>
</dbReference>
<protein>
    <submittedName>
        <fullName evidence="2">DEAD/DEAH box helicase</fullName>
    </submittedName>
</protein>
<dbReference type="InterPro" id="IPR018310">
    <property type="entry name" value="Put_endonuclease_Z1-dom"/>
</dbReference>
<keyword evidence="2" id="KW-0378">Hydrolase</keyword>
<keyword evidence="2" id="KW-0547">Nucleotide-binding</keyword>
<dbReference type="RefSeq" id="WP_118408973.1">
    <property type="nucleotide sequence ID" value="NZ_QROC01000065.1"/>
</dbReference>
<evidence type="ECO:0000313" key="2">
    <source>
        <dbReference type="EMBL" id="RHK88623.1"/>
    </source>
</evidence>
<evidence type="ECO:0000259" key="1">
    <source>
        <dbReference type="Pfam" id="PF10593"/>
    </source>
</evidence>
<accession>A0A415HDQ3</accession>
<dbReference type="EMBL" id="QROC01000065">
    <property type="protein sequence ID" value="RHK88623.1"/>
    <property type="molecule type" value="Genomic_DNA"/>
</dbReference>
<comment type="caution">
    <text evidence="2">The sequence shown here is derived from an EMBL/GenBank/DDBJ whole genome shotgun (WGS) entry which is preliminary data.</text>
</comment>
<feature type="domain" description="Putative endonuclease Z1" evidence="1">
    <location>
        <begin position="257"/>
        <end position="459"/>
    </location>
</feature>
<dbReference type="Pfam" id="PF10593">
    <property type="entry name" value="Z1"/>
    <property type="match status" value="1"/>
</dbReference>
<proteinExistence type="predicted"/>
<dbReference type="GO" id="GO:0004386">
    <property type="term" value="F:helicase activity"/>
    <property type="evidence" value="ECO:0007669"/>
    <property type="project" value="UniProtKB-KW"/>
</dbReference>
<sequence length="633" mass="71589">MTYLETYTSSLNNSSLSDSITTTAKSVVSNIESRFDFTEPLTGLLLGNVQSGKTGQMLGVISHLADKGYRIFLLLTTDNIDLQRQTYNRVKSALTSFTVLSESDVVLFNPHNLIKPIVIVLKKNASVLRKWGNLLMTYQLNTGLCLTIFDDEADAASLNTLVNRNRTSTINKHLQKIKDTASSSLYLEVTATPQSIILQTVMSGWKPAFINYFKPGKDYLGGNFFYSNPTSYCIRFTSENELDEISEDGDILCPEGLRKGIVSFLVVCAYKKIKGETNCNFMIHPSVRISIHKKFVECVQEYLNLLQQSTSDKGFLEQLKETWTDLQQTKPDLPHYDDIYEQIVEILDNTLICVIPLNSKSFICRDSNNPDALDLSKGFNIVVGGNTLGRGITFPHLQTVYYCRSSKMPQADTFWQHSRIFGYDREKELVRIYIPRTLHSLFVSLNEANEILIKQIENGIENIQVIYPNGIKPTRKNVLDNQYLNMIVGGANMFANNPISQYTKDIDSIVEQYINTEYSDVSAEILIKILKLTGSSVHSDFDSNKYIACIKALQEKRPTIKYRLIVRTNRDISKGTGTLLSPTDRRLGDSFKNDITLTIYRVNGSTDKGWDGSPLWIPNIKFPDGICFYNIDE</sequence>
<name>A0A415HDQ3_9BACE</name>
<evidence type="ECO:0000313" key="3">
    <source>
        <dbReference type="Proteomes" id="UP000284417"/>
    </source>
</evidence>
<keyword evidence="2" id="KW-0067">ATP-binding</keyword>
<dbReference type="InterPro" id="IPR027417">
    <property type="entry name" value="P-loop_NTPase"/>
</dbReference>
<dbReference type="Proteomes" id="UP000284417">
    <property type="component" value="Unassembled WGS sequence"/>
</dbReference>